<feature type="non-terminal residue" evidence="2">
    <location>
        <position position="158"/>
    </location>
</feature>
<dbReference type="AlphaFoldDB" id="A0A8S0RD54"/>
<dbReference type="EMBL" id="CACTIH010002367">
    <property type="protein sequence ID" value="CAA2976143.1"/>
    <property type="molecule type" value="Genomic_DNA"/>
</dbReference>
<feature type="non-terminal residue" evidence="2">
    <location>
        <position position="1"/>
    </location>
</feature>
<feature type="compositionally biased region" description="Pro residues" evidence="1">
    <location>
        <begin position="62"/>
        <end position="71"/>
    </location>
</feature>
<comment type="caution">
    <text evidence="2">The sequence shown here is derived from an EMBL/GenBank/DDBJ whole genome shotgun (WGS) entry which is preliminary data.</text>
</comment>
<reference evidence="2 3" key="1">
    <citation type="submission" date="2019-12" db="EMBL/GenBank/DDBJ databases">
        <authorList>
            <person name="Alioto T."/>
            <person name="Alioto T."/>
            <person name="Gomez Garrido J."/>
        </authorList>
    </citation>
    <scope>NUCLEOTIDE SEQUENCE [LARGE SCALE GENOMIC DNA]</scope>
</reference>
<feature type="compositionally biased region" description="Low complexity" evidence="1">
    <location>
        <begin position="25"/>
        <end position="46"/>
    </location>
</feature>
<feature type="region of interest" description="Disordered" evidence="1">
    <location>
        <begin position="23"/>
        <end position="85"/>
    </location>
</feature>
<organism evidence="2 3">
    <name type="scientific">Olea europaea subsp. europaea</name>
    <dbReference type="NCBI Taxonomy" id="158383"/>
    <lineage>
        <taxon>Eukaryota</taxon>
        <taxon>Viridiplantae</taxon>
        <taxon>Streptophyta</taxon>
        <taxon>Embryophyta</taxon>
        <taxon>Tracheophyta</taxon>
        <taxon>Spermatophyta</taxon>
        <taxon>Magnoliopsida</taxon>
        <taxon>eudicotyledons</taxon>
        <taxon>Gunneridae</taxon>
        <taxon>Pentapetalae</taxon>
        <taxon>asterids</taxon>
        <taxon>lamiids</taxon>
        <taxon>Lamiales</taxon>
        <taxon>Oleaceae</taxon>
        <taxon>Oleeae</taxon>
        <taxon>Olea</taxon>
    </lineage>
</organism>
<evidence type="ECO:0000256" key="1">
    <source>
        <dbReference type="SAM" id="MobiDB-lite"/>
    </source>
</evidence>
<sequence>NDQKHTIACTKPSEKNRIHRLQYNKKTTTIATTPPTKPTTPTYTTPSQPPTKPTTTSKLIPIPQPPPPPSSPAHRGKKIYEERNRIPNLKRENYTAVAENDHCRRRRHFITSASFFTMSASSGSIDVLLPYSRWSVMDRGTGKGSPVFAVASTSSSER</sequence>
<name>A0A8S0RD54_OLEEU</name>
<keyword evidence="3" id="KW-1185">Reference proteome</keyword>
<dbReference type="Proteomes" id="UP000594638">
    <property type="component" value="Unassembled WGS sequence"/>
</dbReference>
<gene>
    <name evidence="2" type="ORF">OLEA9_A117132</name>
</gene>
<evidence type="ECO:0000313" key="2">
    <source>
        <dbReference type="EMBL" id="CAA2976143.1"/>
    </source>
</evidence>
<evidence type="ECO:0000313" key="3">
    <source>
        <dbReference type="Proteomes" id="UP000594638"/>
    </source>
</evidence>
<protein>
    <submittedName>
        <fullName evidence="2">Uncharacterized protein</fullName>
    </submittedName>
</protein>
<proteinExistence type="predicted"/>
<accession>A0A8S0RD54</accession>